<reference evidence="3" key="2">
    <citation type="submission" date="2023-06" db="EMBL/GenBank/DDBJ databases">
        <authorList>
            <consortium name="Lawrence Berkeley National Laboratory"/>
            <person name="Haridas S."/>
            <person name="Hensen N."/>
            <person name="Bonometti L."/>
            <person name="Westerberg I."/>
            <person name="Brannstrom I.O."/>
            <person name="Guillou S."/>
            <person name="Cros-Aarteil S."/>
            <person name="Calhoun S."/>
            <person name="Kuo A."/>
            <person name="Mondo S."/>
            <person name="Pangilinan J."/>
            <person name="Riley R."/>
            <person name="LaButti K."/>
            <person name="Andreopoulos B."/>
            <person name="Lipzen A."/>
            <person name="Chen C."/>
            <person name="Yanf M."/>
            <person name="Daum C."/>
            <person name="Ng V."/>
            <person name="Clum A."/>
            <person name="Steindorff A."/>
            <person name="Ohm R."/>
            <person name="Martin F."/>
            <person name="Silar P."/>
            <person name="Natvig D."/>
            <person name="Lalanne C."/>
            <person name="Gautier V."/>
            <person name="Ament-velasquez S.L."/>
            <person name="Kruys A."/>
            <person name="Hutchinson M.I."/>
            <person name="Powell A.J."/>
            <person name="Barry K."/>
            <person name="Miller A.N."/>
            <person name="Grigoriev I.V."/>
            <person name="Debuchy R."/>
            <person name="Gladieux P."/>
            <person name="Thoren M.H."/>
            <person name="Johannesson H."/>
        </authorList>
    </citation>
    <scope>NUCLEOTIDE SEQUENCE</scope>
    <source>
        <strain evidence="3">CBS 232.78</strain>
    </source>
</reference>
<dbReference type="AlphaFoldDB" id="A0AAE0TW36"/>
<dbReference type="InterPro" id="IPR058525">
    <property type="entry name" value="DUF8212"/>
</dbReference>
<dbReference type="EMBL" id="JAULSW010000005">
    <property type="protein sequence ID" value="KAK3381744.1"/>
    <property type="molecule type" value="Genomic_DNA"/>
</dbReference>
<dbReference type="PANTHER" id="PTHR10622:SF12">
    <property type="entry name" value="HET DOMAIN-CONTAINING PROTEIN"/>
    <property type="match status" value="1"/>
</dbReference>
<dbReference type="PANTHER" id="PTHR10622">
    <property type="entry name" value="HET DOMAIN-CONTAINING PROTEIN"/>
    <property type="match status" value="1"/>
</dbReference>
<evidence type="ECO:0000313" key="3">
    <source>
        <dbReference type="EMBL" id="KAK3381744.1"/>
    </source>
</evidence>
<dbReference type="Pfam" id="PF26640">
    <property type="entry name" value="DUF8212"/>
    <property type="match status" value="1"/>
</dbReference>
<evidence type="ECO:0000313" key="4">
    <source>
        <dbReference type="Proteomes" id="UP001285441"/>
    </source>
</evidence>
<feature type="region of interest" description="Disordered" evidence="1">
    <location>
        <begin position="231"/>
        <end position="274"/>
    </location>
</feature>
<evidence type="ECO:0000256" key="1">
    <source>
        <dbReference type="SAM" id="MobiDB-lite"/>
    </source>
</evidence>
<protein>
    <recommendedName>
        <fullName evidence="2">DUF8212 domain-containing protein</fullName>
    </recommendedName>
</protein>
<proteinExistence type="predicted"/>
<evidence type="ECO:0000259" key="2">
    <source>
        <dbReference type="Pfam" id="PF26640"/>
    </source>
</evidence>
<comment type="caution">
    <text evidence="3">The sequence shown here is derived from an EMBL/GenBank/DDBJ whole genome shotgun (WGS) entry which is preliminary data.</text>
</comment>
<accession>A0AAE0TW36</accession>
<name>A0AAE0TW36_9PEZI</name>
<dbReference type="Proteomes" id="UP001285441">
    <property type="component" value="Unassembled WGS sequence"/>
</dbReference>
<feature type="compositionally biased region" description="Polar residues" evidence="1">
    <location>
        <begin position="231"/>
        <end position="252"/>
    </location>
</feature>
<keyword evidence="4" id="KW-1185">Reference proteome</keyword>
<reference evidence="3" key="1">
    <citation type="journal article" date="2023" name="Mol. Phylogenet. Evol.">
        <title>Genome-scale phylogeny and comparative genomics of the fungal order Sordariales.</title>
        <authorList>
            <person name="Hensen N."/>
            <person name="Bonometti L."/>
            <person name="Westerberg I."/>
            <person name="Brannstrom I.O."/>
            <person name="Guillou S."/>
            <person name="Cros-Aarteil S."/>
            <person name="Calhoun S."/>
            <person name="Haridas S."/>
            <person name="Kuo A."/>
            <person name="Mondo S."/>
            <person name="Pangilinan J."/>
            <person name="Riley R."/>
            <person name="LaButti K."/>
            <person name="Andreopoulos B."/>
            <person name="Lipzen A."/>
            <person name="Chen C."/>
            <person name="Yan M."/>
            <person name="Daum C."/>
            <person name="Ng V."/>
            <person name="Clum A."/>
            <person name="Steindorff A."/>
            <person name="Ohm R.A."/>
            <person name="Martin F."/>
            <person name="Silar P."/>
            <person name="Natvig D.O."/>
            <person name="Lalanne C."/>
            <person name="Gautier V."/>
            <person name="Ament-Velasquez S.L."/>
            <person name="Kruys A."/>
            <person name="Hutchinson M.I."/>
            <person name="Powell A.J."/>
            <person name="Barry K."/>
            <person name="Miller A.N."/>
            <person name="Grigoriev I.V."/>
            <person name="Debuchy R."/>
            <person name="Gladieux P."/>
            <person name="Hiltunen Thoren M."/>
            <person name="Johannesson H."/>
        </authorList>
    </citation>
    <scope>NUCLEOTIDE SEQUENCE</scope>
    <source>
        <strain evidence="3">CBS 232.78</strain>
    </source>
</reference>
<gene>
    <name evidence="3" type="ORF">B0H63DRAFT_495294</name>
</gene>
<feature type="domain" description="DUF8212" evidence="2">
    <location>
        <begin position="198"/>
        <end position="233"/>
    </location>
</feature>
<organism evidence="3 4">
    <name type="scientific">Podospora didyma</name>
    <dbReference type="NCBI Taxonomy" id="330526"/>
    <lineage>
        <taxon>Eukaryota</taxon>
        <taxon>Fungi</taxon>
        <taxon>Dikarya</taxon>
        <taxon>Ascomycota</taxon>
        <taxon>Pezizomycotina</taxon>
        <taxon>Sordariomycetes</taxon>
        <taxon>Sordariomycetidae</taxon>
        <taxon>Sordariales</taxon>
        <taxon>Podosporaceae</taxon>
        <taxon>Podospora</taxon>
    </lineage>
</organism>
<sequence length="274" mass="30533">MRLLNTATMKVQTFMGSTMPKYAILPGAMTKSRSRTCSLSDISLARASRRSRKPAASAELSEAINSMFQWYQQVHVCYIYLADLPPDSKVAIEDALPKCKYFTRGWTLQELIAPRDVHVYDSTWTMRGTRLTLVDPISDITSVGRDVLMDSEELYFIPVATKMSWASKCNTTRVEDIAYSLLGIFDANMPLLYGEGHKAFRRLQEEVMRKTKDLTLLIWIRHGFGPGNATTVSTSRTFPASTSPITPLSSNTSRRHSHYSGTCGTRPGPGSSDG</sequence>